<gene>
    <name evidence="2" type="ORF">CELE_F32D8.11</name>
    <name evidence="2 4" type="ORF">F32D8.11</name>
</gene>
<proteinExistence type="predicted"/>
<evidence type="ECO:0000313" key="3">
    <source>
        <dbReference type="Proteomes" id="UP000001940"/>
    </source>
</evidence>
<accession>D0VWN9</accession>
<feature type="chain" id="PRO_5003018193" evidence="1">
    <location>
        <begin position="20"/>
        <end position="67"/>
    </location>
</feature>
<evidence type="ECO:0000313" key="2">
    <source>
        <dbReference type="EMBL" id="CBH29659.1"/>
    </source>
</evidence>
<keyword evidence="1" id="KW-0732">Signal</keyword>
<dbReference type="KEGG" id="cel:CELE_F32D8.11"/>
<dbReference type="PaxDb" id="6239-F32D8.11.2"/>
<dbReference type="EMBL" id="BX284605">
    <property type="protein sequence ID" value="CBH29659.1"/>
    <property type="molecule type" value="Genomic_DNA"/>
</dbReference>
<evidence type="ECO:0000256" key="1">
    <source>
        <dbReference type="SAM" id="SignalP"/>
    </source>
</evidence>
<protein>
    <submittedName>
        <fullName evidence="2">Uncharacterized protein</fullName>
    </submittedName>
</protein>
<reference evidence="2 3" key="1">
    <citation type="journal article" date="1998" name="Science">
        <title>Genome sequence of the nematode C. elegans: a platform for investigating biology.</title>
        <authorList>
            <consortium name="The C. elegans sequencing consortium"/>
            <person name="Sulson J.E."/>
            <person name="Waterston R."/>
        </authorList>
    </citation>
    <scope>NUCLEOTIDE SEQUENCE [LARGE SCALE GENOMIC DNA]</scope>
    <source>
        <strain evidence="2 3">Bristol N2</strain>
    </source>
</reference>
<sequence>MKFLLFLYFTVLAFCEIQCVPLFKDIDYKLYEYDTGVAVDSVFEIVPDTSKKVASIGKRHRKHHEKL</sequence>
<dbReference type="Bgee" id="WBGene00043302">
    <property type="expression patterns" value="Expressed in larva and 4 other cell types or tissues"/>
</dbReference>
<dbReference type="AGR" id="WB:WBGene00043302"/>
<dbReference type="Proteomes" id="UP000001940">
    <property type="component" value="Chromosome V"/>
</dbReference>
<keyword evidence="3" id="KW-1185">Reference proteome</keyword>
<dbReference type="HOGENOM" id="CLU_167068_0_0_1"/>
<evidence type="ECO:0000313" key="4">
    <source>
        <dbReference type="WormBase" id="F32D8.11"/>
    </source>
</evidence>
<dbReference type="FunCoup" id="D0VWN9">
    <property type="interactions" value="173"/>
</dbReference>
<organism evidence="2 3">
    <name type="scientific">Caenorhabditis elegans</name>
    <dbReference type="NCBI Taxonomy" id="6239"/>
    <lineage>
        <taxon>Eukaryota</taxon>
        <taxon>Metazoa</taxon>
        <taxon>Ecdysozoa</taxon>
        <taxon>Nematoda</taxon>
        <taxon>Chromadorea</taxon>
        <taxon>Rhabditida</taxon>
        <taxon>Rhabditina</taxon>
        <taxon>Rhabditomorpha</taxon>
        <taxon>Rhabditoidea</taxon>
        <taxon>Rhabditidae</taxon>
        <taxon>Peloderinae</taxon>
        <taxon>Caenorhabditis</taxon>
    </lineage>
</organism>
<name>D0VWN9_CAEEL</name>
<dbReference type="AlphaFoldDB" id="D0VWN9"/>
<dbReference type="CTD" id="13214984"/>
<feature type="signal peptide" evidence="1">
    <location>
        <begin position="1"/>
        <end position="19"/>
    </location>
</feature>
<dbReference type="OrthoDB" id="10312064at2759"/>
<dbReference type="GeneID" id="13214984"/>
<dbReference type="RefSeq" id="NP_001256273.1">
    <property type="nucleotide sequence ID" value="NM_001269344.1"/>
</dbReference>
<dbReference type="InParanoid" id="D0VWN9"/>
<dbReference type="WormBase" id="F32D8.11">
    <property type="protein sequence ID" value="CE23697"/>
    <property type="gene ID" value="WBGene00043302"/>
</dbReference>